<dbReference type="Gene3D" id="3.20.20.80">
    <property type="entry name" value="Glycosidases"/>
    <property type="match status" value="1"/>
</dbReference>
<dbReference type="EMBL" id="SGXE01000001">
    <property type="protein sequence ID" value="RZS99032.1"/>
    <property type="molecule type" value="Genomic_DNA"/>
</dbReference>
<name>A0A4Q7PJE8_9FLAO</name>
<dbReference type="GO" id="GO:0016998">
    <property type="term" value="P:cell wall macromolecule catabolic process"/>
    <property type="evidence" value="ECO:0007669"/>
    <property type="project" value="InterPro"/>
</dbReference>
<keyword evidence="2" id="KW-0378">Hydrolase</keyword>
<feature type="chain" id="PRO_5020617361" evidence="4">
    <location>
        <begin position="20"/>
        <end position="233"/>
    </location>
</feature>
<organism evidence="5 6">
    <name type="scientific">Aquimarina brevivitae</name>
    <dbReference type="NCBI Taxonomy" id="323412"/>
    <lineage>
        <taxon>Bacteria</taxon>
        <taxon>Pseudomonadati</taxon>
        <taxon>Bacteroidota</taxon>
        <taxon>Flavobacteriia</taxon>
        <taxon>Flavobacteriales</taxon>
        <taxon>Flavobacteriaceae</taxon>
        <taxon>Aquimarina</taxon>
    </lineage>
</organism>
<dbReference type="PANTHER" id="PTHR34135">
    <property type="entry name" value="LYSOZYME"/>
    <property type="match status" value="1"/>
</dbReference>
<evidence type="ECO:0000256" key="3">
    <source>
        <dbReference type="ARBA" id="ARBA00023295"/>
    </source>
</evidence>
<dbReference type="Proteomes" id="UP000292262">
    <property type="component" value="Unassembled WGS sequence"/>
</dbReference>
<dbReference type="Pfam" id="PF01183">
    <property type="entry name" value="Glyco_hydro_25"/>
    <property type="match status" value="1"/>
</dbReference>
<dbReference type="AlphaFoldDB" id="A0A4Q7PJE8"/>
<comment type="caution">
    <text evidence="5">The sequence shown here is derived from an EMBL/GenBank/DDBJ whole genome shotgun (WGS) entry which is preliminary data.</text>
</comment>
<dbReference type="InterPro" id="IPR002053">
    <property type="entry name" value="Glyco_hydro_25"/>
</dbReference>
<dbReference type="PROSITE" id="PS51904">
    <property type="entry name" value="GLYCOSYL_HYDROL_F25_2"/>
    <property type="match status" value="1"/>
</dbReference>
<dbReference type="PANTHER" id="PTHR34135:SF2">
    <property type="entry name" value="LYSOZYME"/>
    <property type="match status" value="1"/>
</dbReference>
<dbReference type="OrthoDB" id="9798192at2"/>
<evidence type="ECO:0000256" key="4">
    <source>
        <dbReference type="SAM" id="SignalP"/>
    </source>
</evidence>
<gene>
    <name evidence="5" type="ORF">EV197_0236</name>
</gene>
<reference evidence="5 6" key="1">
    <citation type="submission" date="2019-02" db="EMBL/GenBank/DDBJ databases">
        <title>Genomic Encyclopedia of Type Strains, Phase IV (KMG-IV): sequencing the most valuable type-strain genomes for metagenomic binning, comparative biology and taxonomic classification.</title>
        <authorList>
            <person name="Goeker M."/>
        </authorList>
    </citation>
    <scope>NUCLEOTIDE SEQUENCE [LARGE SCALE GENOMIC DNA]</scope>
    <source>
        <strain evidence="5 6">DSM 17196</strain>
    </source>
</reference>
<dbReference type="GO" id="GO:0009253">
    <property type="term" value="P:peptidoglycan catabolic process"/>
    <property type="evidence" value="ECO:0007669"/>
    <property type="project" value="InterPro"/>
</dbReference>
<dbReference type="RefSeq" id="WP_130284897.1">
    <property type="nucleotide sequence ID" value="NZ_SGXE01000001.1"/>
</dbReference>
<keyword evidence="6" id="KW-1185">Reference proteome</keyword>
<evidence type="ECO:0000256" key="1">
    <source>
        <dbReference type="ARBA" id="ARBA00010646"/>
    </source>
</evidence>
<dbReference type="GO" id="GO:0003796">
    <property type="term" value="F:lysozyme activity"/>
    <property type="evidence" value="ECO:0007669"/>
    <property type="project" value="InterPro"/>
</dbReference>
<feature type="signal peptide" evidence="4">
    <location>
        <begin position="1"/>
        <end position="19"/>
    </location>
</feature>
<evidence type="ECO:0000313" key="6">
    <source>
        <dbReference type="Proteomes" id="UP000292262"/>
    </source>
</evidence>
<keyword evidence="3" id="KW-0326">Glycosidase</keyword>
<comment type="similarity">
    <text evidence="1">Belongs to the glycosyl hydrolase 25 family.</text>
</comment>
<accession>A0A4Q7PJE8</accession>
<evidence type="ECO:0000313" key="5">
    <source>
        <dbReference type="EMBL" id="RZS99032.1"/>
    </source>
</evidence>
<dbReference type="InterPro" id="IPR018077">
    <property type="entry name" value="Glyco_hydro_fam25_subgr"/>
</dbReference>
<protein>
    <submittedName>
        <fullName evidence="5">Lysozyme</fullName>
    </submittedName>
</protein>
<dbReference type="GO" id="GO:0016052">
    <property type="term" value="P:carbohydrate catabolic process"/>
    <property type="evidence" value="ECO:0007669"/>
    <property type="project" value="TreeGrafter"/>
</dbReference>
<dbReference type="SUPFAM" id="SSF51445">
    <property type="entry name" value="(Trans)glycosidases"/>
    <property type="match status" value="1"/>
</dbReference>
<proteinExistence type="inferred from homology"/>
<evidence type="ECO:0000256" key="2">
    <source>
        <dbReference type="ARBA" id="ARBA00022801"/>
    </source>
</evidence>
<sequence>MKNLVILCLLLSIVTPSCKDTYKPEQGPILGIDVSHFQGEVDWKTIKNHNISFAYAKATQGTHFVDPKFKENQKNTKLADLKHGSYHFYISNENPALQAEHYIKTIQDLEEGQMLPMLDLEMGGMKGSVSIAQFQEDVIKWLTIVEEKLGARPIIYTNNPFANKYLDHPKFAKYHLWLAEYGVKNPRTPKTWKQKGWAIWQRSEKGTITGAHGQVDHDIVNETYSLKDLTHRP</sequence>
<dbReference type="SMART" id="SM00641">
    <property type="entry name" value="Glyco_25"/>
    <property type="match status" value="1"/>
</dbReference>
<dbReference type="InterPro" id="IPR017853">
    <property type="entry name" value="GH"/>
</dbReference>
<keyword evidence="4" id="KW-0732">Signal</keyword>